<dbReference type="AlphaFoldDB" id="A0A177KCJ5"/>
<protein>
    <submittedName>
        <fullName evidence="2">Aminoglycoside phosphotransferase</fullName>
    </submittedName>
</protein>
<dbReference type="Proteomes" id="UP000076998">
    <property type="component" value="Unassembled WGS sequence"/>
</dbReference>
<reference evidence="2 3" key="1">
    <citation type="submission" date="2016-02" db="EMBL/GenBank/DDBJ databases">
        <authorList>
            <person name="Wen L."/>
            <person name="He K."/>
            <person name="Yang H."/>
        </authorList>
    </citation>
    <scope>NUCLEOTIDE SEQUENCE [LARGE SCALE GENOMIC DNA]</scope>
    <source>
        <strain evidence="2 3">CD11_3</strain>
    </source>
</reference>
<dbReference type="OrthoDB" id="236897at2"/>
<dbReference type="RefSeq" id="WP_064001262.1">
    <property type="nucleotide sequence ID" value="NZ_LSTV01000001.1"/>
</dbReference>
<sequence>MPHEEPLAGGNASGAVVRIGDTVRKPWTASTPSVIAYVQALRAAGVDAPEQRGRDDAGRQILEYVPGELAIGRGPMSAGELRRVGAMVRAIHDASAAYAVPADAVWETAIPAPGAELVCHNDLAPWNLVVGEDRWVFIDWDAAAPSTRLWDLAYAAQAFTLNDTSVVAAEAARGLAAFVDGYGAEARLRRELPEAMAQRTAAMHDLLRTSHEAGAEPWSSMFVDGHGAHWRNVTAYVEQHRRVWRAALER</sequence>
<evidence type="ECO:0000259" key="1">
    <source>
        <dbReference type="Pfam" id="PF01636"/>
    </source>
</evidence>
<dbReference type="InterPro" id="IPR011009">
    <property type="entry name" value="Kinase-like_dom_sf"/>
</dbReference>
<dbReference type="Pfam" id="PF01636">
    <property type="entry name" value="APH"/>
    <property type="match status" value="1"/>
</dbReference>
<dbReference type="InterPro" id="IPR002575">
    <property type="entry name" value="Aminoglycoside_PTrfase"/>
</dbReference>
<proteinExistence type="predicted"/>
<accession>A0A177KCJ5</accession>
<dbReference type="EMBL" id="LSTV01000001">
    <property type="protein sequence ID" value="OAH50746.1"/>
    <property type="molecule type" value="Genomic_DNA"/>
</dbReference>
<evidence type="ECO:0000313" key="3">
    <source>
        <dbReference type="Proteomes" id="UP000076998"/>
    </source>
</evidence>
<evidence type="ECO:0000313" key="2">
    <source>
        <dbReference type="EMBL" id="OAH50746.1"/>
    </source>
</evidence>
<organism evidence="2 3">
    <name type="scientific">Microbacterium oleivorans</name>
    <dbReference type="NCBI Taxonomy" id="273677"/>
    <lineage>
        <taxon>Bacteria</taxon>
        <taxon>Bacillati</taxon>
        <taxon>Actinomycetota</taxon>
        <taxon>Actinomycetes</taxon>
        <taxon>Micrococcales</taxon>
        <taxon>Microbacteriaceae</taxon>
        <taxon>Microbacterium</taxon>
    </lineage>
</organism>
<dbReference type="Gene3D" id="3.90.1200.10">
    <property type="match status" value="1"/>
</dbReference>
<feature type="domain" description="Aminoglycoside phosphotransferase" evidence="1">
    <location>
        <begin position="107"/>
        <end position="181"/>
    </location>
</feature>
<name>A0A177KCJ5_9MICO</name>
<dbReference type="GO" id="GO:0016740">
    <property type="term" value="F:transferase activity"/>
    <property type="evidence" value="ECO:0007669"/>
    <property type="project" value="UniProtKB-KW"/>
</dbReference>
<gene>
    <name evidence="2" type="ORF">AYL44_00190</name>
</gene>
<comment type="caution">
    <text evidence="2">The sequence shown here is derived from an EMBL/GenBank/DDBJ whole genome shotgun (WGS) entry which is preliminary data.</text>
</comment>
<keyword evidence="2" id="KW-0808">Transferase</keyword>
<dbReference type="SUPFAM" id="SSF56112">
    <property type="entry name" value="Protein kinase-like (PK-like)"/>
    <property type="match status" value="1"/>
</dbReference>